<dbReference type="EMBL" id="LNYY01000009">
    <property type="protein sequence ID" value="KTD70415.1"/>
    <property type="molecule type" value="Genomic_DNA"/>
</dbReference>
<dbReference type="OrthoDB" id="5651653at2"/>
<dbReference type="AlphaFoldDB" id="A0A0W0ZMD2"/>
<gene>
    <name evidence="1" type="ORF">Lste_0566</name>
</gene>
<reference evidence="1 2" key="1">
    <citation type="submission" date="2015-11" db="EMBL/GenBank/DDBJ databases">
        <title>Genomic analysis of 38 Legionella species identifies large and diverse effector repertoires.</title>
        <authorList>
            <person name="Burstein D."/>
            <person name="Amaro F."/>
            <person name="Zusman T."/>
            <person name="Lifshitz Z."/>
            <person name="Cohen O."/>
            <person name="Gilbert J.A."/>
            <person name="Pupko T."/>
            <person name="Shuman H.A."/>
            <person name="Segal G."/>
        </authorList>
    </citation>
    <scope>NUCLEOTIDE SEQUENCE [LARGE SCALE GENOMIC DNA]</scope>
    <source>
        <strain evidence="1 2">IMVS3376</strain>
    </source>
</reference>
<proteinExistence type="predicted"/>
<organism evidence="1 2">
    <name type="scientific">Legionella steelei</name>
    <dbReference type="NCBI Taxonomy" id="947033"/>
    <lineage>
        <taxon>Bacteria</taxon>
        <taxon>Pseudomonadati</taxon>
        <taxon>Pseudomonadota</taxon>
        <taxon>Gammaproteobacteria</taxon>
        <taxon>Legionellales</taxon>
        <taxon>Legionellaceae</taxon>
        <taxon>Legionella</taxon>
    </lineage>
</organism>
<evidence type="ECO:0000313" key="1">
    <source>
        <dbReference type="EMBL" id="KTD70415.1"/>
    </source>
</evidence>
<sequence>MPKNKKKPLEVSKEFVEQVLAIIANETEEGRKKIVAIARRAEEKYEQPVKSWITGWVYQYTRTRGEKVEQSINVMENFPDAYTRLQEFKLMISEGKWEVGSYNYYLFLELIDAVPDYQTLPDVLIQPFVIELKEQVMMQINDFMAHYKTVLAEIKAREIEREAARESARLLAETVAVLNNLDAAKDYQSNKQDKITFSLNYENEQWHLSWVDTTGEVYPLIAGDELVQKLATLEDKDIEKLSQVRLRGIKRECLKAREQYIAKVQVHINPKDTNAEQGNDYLSELIEKGTTSAFVLQHKEKVASLCWINTRGISQEISLANSPKLSSWLATHEGPFNEADTLQLKAYLLQVNITQSKIASAKIDKMNAMFAKVLQKKDEVAKEETHKDKAPQPKINLKQFAFLEQHMKDQIEKVVSKKSSTEVVSKPAPKLEQGVDTTSPKLTTEEAVSELPAKLEASRYTALSQLSTFWQQRKRVVEGTVDNEIKNSSHP</sequence>
<accession>A0A0W0ZMD2</accession>
<dbReference type="Proteomes" id="UP000054926">
    <property type="component" value="Unassembled WGS sequence"/>
</dbReference>
<evidence type="ECO:0000313" key="2">
    <source>
        <dbReference type="Proteomes" id="UP000054926"/>
    </source>
</evidence>
<dbReference type="PATRIC" id="fig|947033.5.peg.603"/>
<protein>
    <submittedName>
        <fullName evidence="1">Uncharacterized protein</fullName>
    </submittedName>
</protein>
<keyword evidence="2" id="KW-1185">Reference proteome</keyword>
<comment type="caution">
    <text evidence="1">The sequence shown here is derived from an EMBL/GenBank/DDBJ whole genome shotgun (WGS) entry which is preliminary data.</text>
</comment>
<dbReference type="RefSeq" id="WP_058509582.1">
    <property type="nucleotide sequence ID" value="NZ_LNYY01000009.1"/>
</dbReference>
<name>A0A0W0ZMD2_9GAMM</name>